<dbReference type="HOGENOM" id="CLU_1886158_0_0_1"/>
<evidence type="ECO:0000313" key="2">
    <source>
        <dbReference type="Proteomes" id="UP000007129"/>
    </source>
</evidence>
<dbReference type="InParanoid" id="K2RZK0"/>
<evidence type="ECO:0000313" key="1">
    <source>
        <dbReference type="EMBL" id="EKG15619.1"/>
    </source>
</evidence>
<dbReference type="OrthoDB" id="419598at2759"/>
<dbReference type="InterPro" id="IPR036291">
    <property type="entry name" value="NAD(P)-bd_dom_sf"/>
</dbReference>
<proteinExistence type="predicted"/>
<dbReference type="SUPFAM" id="SSF51735">
    <property type="entry name" value="NAD(P)-binding Rossmann-fold domains"/>
    <property type="match status" value="1"/>
</dbReference>
<gene>
    <name evidence="1" type="ORF">MPH_07054</name>
</gene>
<comment type="caution">
    <text evidence="1">The sequence shown here is derived from an EMBL/GenBank/DDBJ whole genome shotgun (WGS) entry which is preliminary data.</text>
</comment>
<dbReference type="Proteomes" id="UP000007129">
    <property type="component" value="Unassembled WGS sequence"/>
</dbReference>
<sequence length="135" mass="15646">MARQNVLLVGAAGHTEKSILDGLLEYGKYKELVSNHIRNLYFPYTVIEIGLWHQVYFPRVSSGRFDYAPIFPNVDIHGDGNMPNVIDDLRDIGNWTARFIEDERTLNKSQFEEVESRLEEARKNVEKDPQNFVCD</sequence>
<dbReference type="STRING" id="1126212.K2RZK0"/>
<dbReference type="VEuPathDB" id="FungiDB:MPH_07054"/>
<dbReference type="EMBL" id="AHHD01000293">
    <property type="protein sequence ID" value="EKG15619.1"/>
    <property type="molecule type" value="Genomic_DNA"/>
</dbReference>
<name>K2RZK0_MACPH</name>
<reference evidence="1 2" key="1">
    <citation type="journal article" date="2012" name="BMC Genomics">
        <title>Tools to kill: Genome of one of the most destructive plant pathogenic fungi Macrophomina phaseolina.</title>
        <authorList>
            <person name="Islam M.S."/>
            <person name="Haque M.S."/>
            <person name="Islam M.M."/>
            <person name="Emdad E.M."/>
            <person name="Halim A."/>
            <person name="Hossen Q.M.M."/>
            <person name="Hossain M.Z."/>
            <person name="Ahmed B."/>
            <person name="Rahim S."/>
            <person name="Rahman M.S."/>
            <person name="Alam M.M."/>
            <person name="Hou S."/>
            <person name="Wan X."/>
            <person name="Saito J.A."/>
            <person name="Alam M."/>
        </authorList>
    </citation>
    <scope>NUCLEOTIDE SEQUENCE [LARGE SCALE GENOMIC DNA]</scope>
    <source>
        <strain evidence="1 2">MS6</strain>
    </source>
</reference>
<accession>K2RZK0</accession>
<dbReference type="AlphaFoldDB" id="K2RZK0"/>
<protein>
    <submittedName>
        <fullName evidence="1">NmrA-like protein</fullName>
    </submittedName>
</protein>
<organism evidence="1 2">
    <name type="scientific">Macrophomina phaseolina (strain MS6)</name>
    <name type="common">Charcoal rot fungus</name>
    <dbReference type="NCBI Taxonomy" id="1126212"/>
    <lineage>
        <taxon>Eukaryota</taxon>
        <taxon>Fungi</taxon>
        <taxon>Dikarya</taxon>
        <taxon>Ascomycota</taxon>
        <taxon>Pezizomycotina</taxon>
        <taxon>Dothideomycetes</taxon>
        <taxon>Dothideomycetes incertae sedis</taxon>
        <taxon>Botryosphaeriales</taxon>
        <taxon>Botryosphaeriaceae</taxon>
        <taxon>Macrophomina</taxon>
    </lineage>
</organism>